<evidence type="ECO:0000256" key="2">
    <source>
        <dbReference type="ARBA" id="ARBA00023125"/>
    </source>
</evidence>
<dbReference type="EMBL" id="NBNE01003614">
    <property type="protein sequence ID" value="OWZ07243.1"/>
    <property type="molecule type" value="Genomic_DNA"/>
</dbReference>
<keyword evidence="8" id="KW-1185">Reference proteome</keyword>
<evidence type="ECO:0000256" key="5">
    <source>
        <dbReference type="SAM" id="MobiDB-lite"/>
    </source>
</evidence>
<keyword evidence="4" id="KW-0479">Metal-binding</keyword>
<feature type="region of interest" description="Disordered" evidence="5">
    <location>
        <begin position="438"/>
        <end position="460"/>
    </location>
</feature>
<comment type="caution">
    <text evidence="7">The sequence shown here is derived from an EMBL/GenBank/DDBJ whole genome shotgun (WGS) entry which is preliminary data.</text>
</comment>
<evidence type="ECO:0000313" key="7">
    <source>
        <dbReference type="EMBL" id="OWZ07243.1"/>
    </source>
</evidence>
<dbReference type="PANTHER" id="PTHR31973">
    <property type="entry name" value="POLYPROTEIN, PUTATIVE-RELATED"/>
    <property type="match status" value="1"/>
</dbReference>
<dbReference type="Proteomes" id="UP000198211">
    <property type="component" value="Unassembled WGS sequence"/>
</dbReference>
<evidence type="ECO:0000259" key="6">
    <source>
        <dbReference type="PROSITE" id="PS50966"/>
    </source>
</evidence>
<dbReference type="InterPro" id="IPR001207">
    <property type="entry name" value="Transposase_mutator"/>
</dbReference>
<dbReference type="STRING" id="4795.A0A225VP83"/>
<evidence type="ECO:0000256" key="1">
    <source>
        <dbReference type="ARBA" id="ARBA00022578"/>
    </source>
</evidence>
<sequence length="460" mass="52558">MREMLPTHARSTDSLDGKAIREFLKSHGYDVQSSAISRMKIDIDDRLRGDVVESYQKLQAYFKVMTIKNPDSMWRIDRESDNATFQRACFIPNVGIHISKMCKSRIGFDGTHLKGEMNKRGVYLVATTKDFNNHVIPFALALVPVENYENWHWFLTCVKLATGMEKFTTISDRQKGLLASVAEVFPKSGHRYCLCHIMNNINRQGAKLSIDERRTICAMARSDCENDFKLFRSELAASKPAAAEYLDNIDGKHWIKYKFIEAFGLPTFNEITSNLSEQANNWMGSELRSAKPLNGFSLYFQKLSELTSDKRQVAANWAQKHPDSDLVPILRAQLAYCVQHLGPQSEDGHIHTWRLVDLPGQECTCGNWKDQAFPCIHAICAAIQDGCRLEHLYDSVKMSIKHFTATYTFRFRPWPKDVTLDTDTTLLIPVLQIEDERLGKQGLKPGPKPKHKRRRAKNAL</sequence>
<dbReference type="InterPro" id="IPR007527">
    <property type="entry name" value="Znf_SWIM"/>
</dbReference>
<dbReference type="GO" id="GO:0008270">
    <property type="term" value="F:zinc ion binding"/>
    <property type="evidence" value="ECO:0007669"/>
    <property type="project" value="UniProtKB-KW"/>
</dbReference>
<dbReference type="OrthoDB" id="128916at2759"/>
<name>A0A225VP83_9STRA</name>
<keyword evidence="4" id="KW-0862">Zinc</keyword>
<keyword evidence="1" id="KW-0815">Transposition</keyword>
<dbReference type="AlphaFoldDB" id="A0A225VP83"/>
<dbReference type="GO" id="GO:0006313">
    <property type="term" value="P:DNA transposition"/>
    <property type="evidence" value="ECO:0007669"/>
    <property type="project" value="InterPro"/>
</dbReference>
<gene>
    <name evidence="7" type="ORF">PHMEG_00020386</name>
</gene>
<organism evidence="7 8">
    <name type="scientific">Phytophthora megakarya</name>
    <dbReference type="NCBI Taxonomy" id="4795"/>
    <lineage>
        <taxon>Eukaryota</taxon>
        <taxon>Sar</taxon>
        <taxon>Stramenopiles</taxon>
        <taxon>Oomycota</taxon>
        <taxon>Peronosporomycetes</taxon>
        <taxon>Peronosporales</taxon>
        <taxon>Peronosporaceae</taxon>
        <taxon>Phytophthora</taxon>
    </lineage>
</organism>
<feature type="compositionally biased region" description="Basic residues" evidence="5">
    <location>
        <begin position="447"/>
        <end position="460"/>
    </location>
</feature>
<dbReference type="PANTHER" id="PTHR31973:SF187">
    <property type="entry name" value="MUTATOR TRANSPOSASE MUDRA PROTEIN"/>
    <property type="match status" value="1"/>
</dbReference>
<reference evidence="8" key="1">
    <citation type="submission" date="2017-03" db="EMBL/GenBank/DDBJ databases">
        <title>Phytopthora megakarya and P. palmivora, two closely related causual agents of cacao black pod achieved similar genome size and gene model numbers by different mechanisms.</title>
        <authorList>
            <person name="Ali S."/>
            <person name="Shao J."/>
            <person name="Larry D.J."/>
            <person name="Kronmiller B."/>
            <person name="Shen D."/>
            <person name="Strem M.D."/>
            <person name="Melnick R.L."/>
            <person name="Guiltinan M.J."/>
            <person name="Tyler B.M."/>
            <person name="Meinhardt L.W."/>
            <person name="Bailey B.A."/>
        </authorList>
    </citation>
    <scope>NUCLEOTIDE SEQUENCE [LARGE SCALE GENOMIC DNA]</scope>
    <source>
        <strain evidence="8">zdho120</strain>
    </source>
</reference>
<dbReference type="InterPro" id="IPR018289">
    <property type="entry name" value="MULE_transposase_dom"/>
</dbReference>
<dbReference type="GO" id="GO:0004803">
    <property type="term" value="F:transposase activity"/>
    <property type="evidence" value="ECO:0007669"/>
    <property type="project" value="InterPro"/>
</dbReference>
<evidence type="ECO:0000256" key="4">
    <source>
        <dbReference type="PROSITE-ProRule" id="PRU00325"/>
    </source>
</evidence>
<keyword evidence="4" id="KW-0863">Zinc-finger</keyword>
<dbReference type="PROSITE" id="PS50966">
    <property type="entry name" value="ZF_SWIM"/>
    <property type="match status" value="1"/>
</dbReference>
<evidence type="ECO:0000313" key="8">
    <source>
        <dbReference type="Proteomes" id="UP000198211"/>
    </source>
</evidence>
<evidence type="ECO:0000256" key="3">
    <source>
        <dbReference type="ARBA" id="ARBA00023172"/>
    </source>
</evidence>
<dbReference type="Pfam" id="PF10551">
    <property type="entry name" value="MULE"/>
    <property type="match status" value="1"/>
</dbReference>
<accession>A0A225VP83</accession>
<protein>
    <recommendedName>
        <fullName evidence="6">SWIM-type domain-containing protein</fullName>
    </recommendedName>
</protein>
<feature type="domain" description="SWIM-type" evidence="6">
    <location>
        <begin position="354"/>
        <end position="386"/>
    </location>
</feature>
<dbReference type="PROSITE" id="PS01007">
    <property type="entry name" value="TRANSPOSASE_MUTATOR"/>
    <property type="match status" value="1"/>
</dbReference>
<proteinExistence type="predicted"/>
<keyword evidence="3" id="KW-0233">DNA recombination</keyword>
<dbReference type="GO" id="GO:0003677">
    <property type="term" value="F:DNA binding"/>
    <property type="evidence" value="ECO:0007669"/>
    <property type="project" value="UniProtKB-KW"/>
</dbReference>
<keyword evidence="2" id="KW-0238">DNA-binding</keyword>